<evidence type="ECO:0000256" key="1">
    <source>
        <dbReference type="RuleBase" id="RU366020"/>
    </source>
</evidence>
<evidence type="ECO:0000259" key="3">
    <source>
        <dbReference type="SMART" id="SM00332"/>
    </source>
</evidence>
<comment type="catalytic activity">
    <reaction evidence="1">
        <text>O-phospho-L-threonyl-[protein] + H2O = L-threonyl-[protein] + phosphate</text>
        <dbReference type="Rhea" id="RHEA:47004"/>
        <dbReference type="Rhea" id="RHEA-COMP:11060"/>
        <dbReference type="Rhea" id="RHEA-COMP:11605"/>
        <dbReference type="ChEBI" id="CHEBI:15377"/>
        <dbReference type="ChEBI" id="CHEBI:30013"/>
        <dbReference type="ChEBI" id="CHEBI:43474"/>
        <dbReference type="ChEBI" id="CHEBI:61977"/>
        <dbReference type="EC" id="3.1.3.16"/>
    </reaction>
</comment>
<organism evidence="4 5">
    <name type="scientific">Pythium oligandrum</name>
    <name type="common">Mycoparasitic fungus</name>
    <dbReference type="NCBI Taxonomy" id="41045"/>
    <lineage>
        <taxon>Eukaryota</taxon>
        <taxon>Sar</taxon>
        <taxon>Stramenopiles</taxon>
        <taxon>Oomycota</taxon>
        <taxon>Peronosporomycetes</taxon>
        <taxon>Pythiales</taxon>
        <taxon>Pythiaceae</taxon>
        <taxon>Pythium</taxon>
    </lineage>
</organism>
<feature type="region of interest" description="Disordered" evidence="2">
    <location>
        <begin position="416"/>
        <end position="443"/>
    </location>
</feature>
<comment type="catalytic activity">
    <reaction evidence="1">
        <text>O-phospho-L-seryl-[protein] + H2O = L-seryl-[protein] + phosphate</text>
        <dbReference type="Rhea" id="RHEA:20629"/>
        <dbReference type="Rhea" id="RHEA-COMP:9863"/>
        <dbReference type="Rhea" id="RHEA-COMP:11604"/>
        <dbReference type="ChEBI" id="CHEBI:15377"/>
        <dbReference type="ChEBI" id="CHEBI:29999"/>
        <dbReference type="ChEBI" id="CHEBI:43474"/>
        <dbReference type="ChEBI" id="CHEBI:83421"/>
        <dbReference type="EC" id="3.1.3.16"/>
    </reaction>
</comment>
<keyword evidence="1" id="KW-0904">Protein phosphatase</keyword>
<dbReference type="Proteomes" id="UP000794436">
    <property type="component" value="Unassembled WGS sequence"/>
</dbReference>
<dbReference type="PANTHER" id="PTHR12320">
    <property type="entry name" value="PROTEIN PHOSPHATASE 2C"/>
    <property type="match status" value="1"/>
</dbReference>
<proteinExistence type="inferred from homology"/>
<evidence type="ECO:0000256" key="2">
    <source>
        <dbReference type="SAM" id="MobiDB-lite"/>
    </source>
</evidence>
<evidence type="ECO:0000313" key="5">
    <source>
        <dbReference type="Proteomes" id="UP000794436"/>
    </source>
</evidence>
<dbReference type="GO" id="GO:0004722">
    <property type="term" value="F:protein serine/threonine phosphatase activity"/>
    <property type="evidence" value="ECO:0007669"/>
    <property type="project" value="UniProtKB-EC"/>
</dbReference>
<dbReference type="OrthoDB" id="25675at2759"/>
<protein>
    <recommendedName>
        <fullName evidence="1">Protein phosphatase</fullName>
        <ecNumber evidence="1">3.1.3.16</ecNumber>
    </recommendedName>
</protein>
<keyword evidence="1" id="KW-0378">Hydrolase</keyword>
<reference evidence="4" key="1">
    <citation type="submission" date="2019-03" db="EMBL/GenBank/DDBJ databases">
        <title>Long read genome sequence of the mycoparasitic Pythium oligandrum ATCC 38472 isolated from sugarbeet rhizosphere.</title>
        <authorList>
            <person name="Gaulin E."/>
        </authorList>
    </citation>
    <scope>NUCLEOTIDE SEQUENCE</scope>
    <source>
        <strain evidence="4">ATCC 38472_TT</strain>
    </source>
</reference>
<dbReference type="GO" id="GO:0046872">
    <property type="term" value="F:metal ion binding"/>
    <property type="evidence" value="ECO:0007669"/>
    <property type="project" value="UniProtKB-UniRule"/>
</dbReference>
<dbReference type="EMBL" id="SPLM01000040">
    <property type="protein sequence ID" value="TMW64449.1"/>
    <property type="molecule type" value="Genomic_DNA"/>
</dbReference>
<keyword evidence="5" id="KW-1185">Reference proteome</keyword>
<feature type="region of interest" description="Disordered" evidence="2">
    <location>
        <begin position="372"/>
        <end position="400"/>
    </location>
</feature>
<dbReference type="PANTHER" id="PTHR12320:SF1">
    <property type="entry name" value="PROTEIN PHOSPHATASE PTC7 HOMOLOG"/>
    <property type="match status" value="1"/>
</dbReference>
<comment type="cofactor">
    <cofactor evidence="1">
        <name>Mn(2+)</name>
        <dbReference type="ChEBI" id="CHEBI:29035"/>
    </cofactor>
</comment>
<comment type="cofactor">
    <cofactor evidence="1">
        <name>Mg(2+)</name>
        <dbReference type="ChEBI" id="CHEBI:18420"/>
    </cofactor>
</comment>
<dbReference type="InterPro" id="IPR001932">
    <property type="entry name" value="PPM-type_phosphatase-like_dom"/>
</dbReference>
<feature type="domain" description="PPM-type phosphatase" evidence="3">
    <location>
        <begin position="131"/>
        <end position="406"/>
    </location>
</feature>
<dbReference type="AlphaFoldDB" id="A0A8K1CIZ7"/>
<feature type="region of interest" description="Disordered" evidence="2">
    <location>
        <begin position="75"/>
        <end position="104"/>
    </location>
</feature>
<feature type="compositionally biased region" description="Basic and acidic residues" evidence="2">
    <location>
        <begin position="374"/>
        <end position="383"/>
    </location>
</feature>
<dbReference type="Gene3D" id="3.60.40.10">
    <property type="entry name" value="PPM-type phosphatase domain"/>
    <property type="match status" value="1"/>
</dbReference>
<feature type="region of interest" description="Disordered" evidence="2">
    <location>
        <begin position="1"/>
        <end position="48"/>
    </location>
</feature>
<keyword evidence="1" id="KW-0479">Metal-binding</keyword>
<dbReference type="SUPFAM" id="SSF81606">
    <property type="entry name" value="PP2C-like"/>
    <property type="match status" value="1"/>
</dbReference>
<name>A0A8K1CIZ7_PYTOL</name>
<comment type="similarity">
    <text evidence="1">Belongs to the PP2C family.</text>
</comment>
<feature type="compositionally biased region" description="Polar residues" evidence="2">
    <location>
        <begin position="90"/>
        <end position="100"/>
    </location>
</feature>
<dbReference type="InterPro" id="IPR039123">
    <property type="entry name" value="PPTC7"/>
</dbReference>
<dbReference type="SMART" id="SM00332">
    <property type="entry name" value="PP2Cc"/>
    <property type="match status" value="1"/>
</dbReference>
<accession>A0A8K1CIZ7</accession>
<gene>
    <name evidence="4" type="ORF">Poli38472_013071</name>
</gene>
<dbReference type="InterPro" id="IPR036457">
    <property type="entry name" value="PPM-type-like_dom_sf"/>
</dbReference>
<comment type="caution">
    <text evidence="4">The sequence shown here is derived from an EMBL/GenBank/DDBJ whole genome shotgun (WGS) entry which is preliminary data.</text>
</comment>
<evidence type="ECO:0000313" key="4">
    <source>
        <dbReference type="EMBL" id="TMW64449.1"/>
    </source>
</evidence>
<keyword evidence="1" id="KW-0464">Manganese</keyword>
<keyword evidence="1" id="KW-0460">Magnesium</keyword>
<dbReference type="EC" id="3.1.3.16" evidence="1"/>
<sequence length="538" mass="59137">MDSLRPRISSAVEQPTTAPEDLPTTTKRRAFSVSDRLHRSSSSASAARRAVSSAFSNVSRFMKSVSMESALDADNVASDDDGGLPAPARTRSNTTGSSWKLSRKMPPVAMPTTLKAALRRPKGGKSRRRVNTWHDGHVQYVASKFALHGEDAGAISSYYHIIADGISAPFARSANDEDTQEEEVPPPAKRHSSSIIATELVKCVEDALEDLTNRNKSPLDVSSFQLVMTDAIRATRVKCFQYRESRIATTLCVAYFDRWNSKVHTFTLGDSKCIVVRNGEIVFETTSTLREFNVPCVVNLVHPLEPSDYIVESFDVLQDDICLTFSDGMGDNLYKDDVLALLQRLDEEATPTSPVPSLQEVCDRLVAQSTADSELQKMSHEQDGVAADKQTEPEAEASNDGLVDMVNVTPASCTAGILGDRLTGEPENSNEEDPASSAPRKTLPPFFPFATAAALEYRRRVLKQLGDISVDDNPEFALHVKASAALLEAHDGKNVLDRQVLVSKPNRRPHYSLAQLQRMAQLRVRKPDDVTLFIARFS</sequence>